<organism evidence="1 2">
    <name type="scientific">Stutzerimonas tarimensis</name>
    <dbReference type="NCBI Taxonomy" id="1507735"/>
    <lineage>
        <taxon>Bacteria</taxon>
        <taxon>Pseudomonadati</taxon>
        <taxon>Pseudomonadota</taxon>
        <taxon>Gammaproteobacteria</taxon>
        <taxon>Pseudomonadales</taxon>
        <taxon>Pseudomonadaceae</taxon>
        <taxon>Stutzerimonas</taxon>
    </lineage>
</organism>
<sequence length="123" mass="13553">MRSTLQVRLEQTQGLMEELWDEMDACLRQAGLSSPLPDRIEPTRSELREDPFDHSLGLYLEWRSGSGGLLGTVLVYASDMLFAEFDVLAAHPGKAGWVVEAVTAWGNPGALKSELRLLPALAE</sequence>
<comment type="caution">
    <text evidence="1">The sequence shown here is derived from an EMBL/GenBank/DDBJ whole genome shotgun (WGS) entry which is preliminary data.</text>
</comment>
<dbReference type="RefSeq" id="WP_386364818.1">
    <property type="nucleotide sequence ID" value="NZ_JBHRXZ010000022.1"/>
</dbReference>
<dbReference type="Proteomes" id="UP001595630">
    <property type="component" value="Unassembled WGS sequence"/>
</dbReference>
<proteinExistence type="predicted"/>
<evidence type="ECO:0000313" key="1">
    <source>
        <dbReference type="EMBL" id="MFC3608361.1"/>
    </source>
</evidence>
<protein>
    <submittedName>
        <fullName evidence="1">Uncharacterized protein</fullName>
    </submittedName>
</protein>
<reference evidence="2" key="1">
    <citation type="journal article" date="2019" name="Int. J. Syst. Evol. Microbiol.">
        <title>The Global Catalogue of Microorganisms (GCM) 10K type strain sequencing project: providing services to taxonomists for standard genome sequencing and annotation.</title>
        <authorList>
            <consortium name="The Broad Institute Genomics Platform"/>
            <consortium name="The Broad Institute Genome Sequencing Center for Infectious Disease"/>
            <person name="Wu L."/>
            <person name="Ma J."/>
        </authorList>
    </citation>
    <scope>NUCLEOTIDE SEQUENCE [LARGE SCALE GENOMIC DNA]</scope>
    <source>
        <strain evidence="2">KCTC 42447</strain>
    </source>
</reference>
<name>A0ABV7T9R0_9GAMM</name>
<gene>
    <name evidence="1" type="ORF">ACFOMF_11275</name>
</gene>
<evidence type="ECO:0000313" key="2">
    <source>
        <dbReference type="Proteomes" id="UP001595630"/>
    </source>
</evidence>
<keyword evidence="2" id="KW-1185">Reference proteome</keyword>
<accession>A0ABV7T9R0</accession>
<dbReference type="EMBL" id="JBHRXZ010000022">
    <property type="protein sequence ID" value="MFC3608361.1"/>
    <property type="molecule type" value="Genomic_DNA"/>
</dbReference>